<name>A0ABW4X200_9BACT</name>
<protein>
    <submittedName>
        <fullName evidence="1">Uncharacterized protein</fullName>
    </submittedName>
</protein>
<evidence type="ECO:0000313" key="1">
    <source>
        <dbReference type="EMBL" id="MFD2068621.1"/>
    </source>
</evidence>
<gene>
    <name evidence="1" type="ORF">ACFSKU_17155</name>
</gene>
<dbReference type="EMBL" id="JBHUHV010000054">
    <property type="protein sequence ID" value="MFD2068621.1"/>
    <property type="molecule type" value="Genomic_DNA"/>
</dbReference>
<accession>A0ABW4X200</accession>
<proteinExistence type="predicted"/>
<dbReference type="Proteomes" id="UP001597369">
    <property type="component" value="Unassembled WGS sequence"/>
</dbReference>
<sequence length="45" mass="5118">MSETWARPIQALLNNQILIIQTQPLGSELPFLNELGMGFQHRVLV</sequence>
<keyword evidence="2" id="KW-1185">Reference proteome</keyword>
<reference evidence="2" key="1">
    <citation type="journal article" date="2019" name="Int. J. Syst. Evol. Microbiol.">
        <title>The Global Catalogue of Microorganisms (GCM) 10K type strain sequencing project: providing services to taxonomists for standard genome sequencing and annotation.</title>
        <authorList>
            <consortium name="The Broad Institute Genomics Platform"/>
            <consortium name="The Broad Institute Genome Sequencing Center for Infectious Disease"/>
            <person name="Wu L."/>
            <person name="Ma J."/>
        </authorList>
    </citation>
    <scope>NUCLEOTIDE SEQUENCE [LARGE SCALE GENOMIC DNA]</scope>
    <source>
        <strain evidence="2">JCM 16545</strain>
    </source>
</reference>
<comment type="caution">
    <text evidence="1">The sequence shown here is derived from an EMBL/GenBank/DDBJ whole genome shotgun (WGS) entry which is preliminary data.</text>
</comment>
<dbReference type="RefSeq" id="WP_229958948.1">
    <property type="nucleotide sequence ID" value="NZ_JAJJWI010000004.1"/>
</dbReference>
<organism evidence="1 2">
    <name type="scientific">Pontibacter silvestris</name>
    <dbReference type="NCBI Taxonomy" id="2305183"/>
    <lineage>
        <taxon>Bacteria</taxon>
        <taxon>Pseudomonadati</taxon>
        <taxon>Bacteroidota</taxon>
        <taxon>Cytophagia</taxon>
        <taxon>Cytophagales</taxon>
        <taxon>Hymenobacteraceae</taxon>
        <taxon>Pontibacter</taxon>
    </lineage>
</organism>
<evidence type="ECO:0000313" key="2">
    <source>
        <dbReference type="Proteomes" id="UP001597369"/>
    </source>
</evidence>